<evidence type="ECO:0000313" key="2">
    <source>
        <dbReference type="Proteomes" id="UP001575105"/>
    </source>
</evidence>
<dbReference type="Proteomes" id="UP001575105">
    <property type="component" value="Unassembled WGS sequence"/>
</dbReference>
<sequence length="123" mass="13443">MSHIVTIKTQVRDPAALAAACRRLNLAEPVRGNAKLFASEAEGLILHLPDWRYPVVAQPQTGELKYDNYNGAWGEQAQLDRLLQAYAVEKARLEARKAGHSVLEQPLPDGSIRLQIQMGGGSG</sequence>
<protein>
    <submittedName>
        <fullName evidence="1">DUF1257 domain-containing protein</fullName>
    </submittedName>
</protein>
<dbReference type="EMBL" id="JBGUBD010000012">
    <property type="protein sequence ID" value="MFA9479834.1"/>
    <property type="molecule type" value="Genomic_DNA"/>
</dbReference>
<evidence type="ECO:0000313" key="1">
    <source>
        <dbReference type="EMBL" id="MFA9479834.1"/>
    </source>
</evidence>
<comment type="caution">
    <text evidence="1">The sequence shown here is derived from an EMBL/GenBank/DDBJ whole genome shotgun (WGS) entry which is preliminary data.</text>
</comment>
<keyword evidence="2" id="KW-1185">Reference proteome</keyword>
<proteinExistence type="predicted"/>
<name>A0ABV4UAF2_9BACT</name>
<gene>
    <name evidence="1" type="ORF">ACERK3_16240</name>
</gene>
<dbReference type="RefSeq" id="WP_425346759.1">
    <property type="nucleotide sequence ID" value="NZ_JBGUBD010000012.1"/>
</dbReference>
<accession>A0ABV4UAF2</accession>
<organism evidence="1 2">
    <name type="scientific">Natronomicrosphaera hydrolytica</name>
    <dbReference type="NCBI Taxonomy" id="3242702"/>
    <lineage>
        <taxon>Bacteria</taxon>
        <taxon>Pseudomonadati</taxon>
        <taxon>Planctomycetota</taxon>
        <taxon>Phycisphaerae</taxon>
        <taxon>Phycisphaerales</taxon>
        <taxon>Phycisphaeraceae</taxon>
        <taxon>Natronomicrosphaera</taxon>
    </lineage>
</organism>
<reference evidence="1 2" key="1">
    <citation type="submission" date="2024-08" db="EMBL/GenBank/DDBJ databases">
        <title>Whole-genome sequencing of halo(alkali)philic microorganisms from hypersaline lakes.</title>
        <authorList>
            <person name="Sorokin D.Y."/>
            <person name="Merkel A.Y."/>
            <person name="Messina E."/>
            <person name="Yakimov M."/>
        </authorList>
    </citation>
    <scope>NUCLEOTIDE SEQUENCE [LARGE SCALE GENOMIC DNA]</scope>
    <source>
        <strain evidence="1 2">AB-hyl4</strain>
    </source>
</reference>